<dbReference type="Gene3D" id="1.10.1220.10">
    <property type="entry name" value="Met repressor-like"/>
    <property type="match status" value="1"/>
</dbReference>
<evidence type="ECO:0000256" key="6">
    <source>
        <dbReference type="ARBA" id="ARBA00022827"/>
    </source>
</evidence>
<dbReference type="InterPro" id="IPR016162">
    <property type="entry name" value="Ald_DH_N"/>
</dbReference>
<evidence type="ECO:0000256" key="13">
    <source>
        <dbReference type="ARBA" id="ARBA00023268"/>
    </source>
</evidence>
<comment type="catalytic activity">
    <reaction evidence="14 18">
        <text>L-glutamate 5-semialdehyde + NAD(+) + H2O = L-glutamate + NADH + 2 H(+)</text>
        <dbReference type="Rhea" id="RHEA:30235"/>
        <dbReference type="ChEBI" id="CHEBI:15377"/>
        <dbReference type="ChEBI" id="CHEBI:15378"/>
        <dbReference type="ChEBI" id="CHEBI:29985"/>
        <dbReference type="ChEBI" id="CHEBI:57540"/>
        <dbReference type="ChEBI" id="CHEBI:57945"/>
        <dbReference type="ChEBI" id="CHEBI:58066"/>
        <dbReference type="EC" id="1.2.1.88"/>
    </reaction>
</comment>
<dbReference type="SUPFAM" id="SSF81935">
    <property type="entry name" value="N-terminal domain of bifunctional PutA protein"/>
    <property type="match status" value="1"/>
</dbReference>
<name>A0A077PCB7_XENBV</name>
<dbReference type="PROSITE" id="PS00687">
    <property type="entry name" value="ALDEHYDE_DEHYDR_GLU"/>
    <property type="match status" value="1"/>
</dbReference>
<feature type="domain" description="Aldehyde dehydrogenase" evidence="22">
    <location>
        <begin position="665"/>
        <end position="1110"/>
    </location>
</feature>
<comment type="similarity">
    <text evidence="16 18">In the N-terminal section; belongs to the proline dehydrogenase family.</text>
</comment>
<evidence type="ECO:0000256" key="10">
    <source>
        <dbReference type="ARBA" id="ARBA00023062"/>
    </source>
</evidence>
<keyword evidence="6 18" id="KW-0274">FAD</keyword>
<dbReference type="InterPro" id="IPR016160">
    <property type="entry name" value="Ald_DH_CS_CYS"/>
</dbReference>
<dbReference type="InterPro" id="IPR025703">
    <property type="entry name" value="Bifunct_PutA"/>
</dbReference>
<sequence length="1326" mass="146021">MGSTTMGVKLDEATRNRIKSAAQRIERTPHWLIKQAIFNYLERLENEEKIPEISVFQDNKEEKISEEESQIEAPYQQFLDFAEHILPQSVKRSAITSAYRLPETQAVPMLLQRAQLSGEQAKATHKLAYSIAEKLRQQKHGTGRAGLVQGLLQEFSLSSQEGVALMCLAEALLRIPDKATRDALIRDKISNGNWHSHLGQSPSMFVNAATWGLLFTGKLVSTHNEAKLSKSLNRIISKSGEPLVRKGVDMAMRLMGEQFVTGETIAQALANARKLEEKGFRYSYDMLGEAALTEEDAQAYMVSYQQAIHAIGKASNGRGIYEGPGISIKLSALHPRYSRAQYERVMDELYPRLLSLTLQARQYDIGINIDAEEADRLEISLDLLEKLCFEPKLEGWNGIGFVIQAYQKRCPFVIDSIIDLAQRSRHRLMIRLVKGAYWDSEIKRAQIDGLEGYPVYTRKVYTDVSYLACARKLLSVPNLIYPQFATHNAHTLSAVYHLAGQNYYPGQYEFQCLHGMGEPLYEQVVGKIADGKLNRPCRIYAPVGTHETLLAYLVRRLLENGANTSFVNRIADTSLPLDGLVADPVTVVQELAQSEGQIGLPHPKIPLPHDLYGKNRVNSSGLDLSNEHRLASLSSALLSSSMEIWNSEPLLGSDYAHTGELPTAKPVNNPARPSDIVGYVREATEQEVSHALDVATDAGTIWFATPPSERAAILVRAAELMENNLQSLLGILVRESGKTFSNAIAEVREAVDFLYYYADQVRQDFANDTHRPLGPVVCISPWNFPMAIFTGQIAAALAAGNSVLAKPAEQTPLIAAVAVKMLHQAGIPCDVLQLLPGQGETVGALLVGDERVRGVMFTGSTEVANLLQRNIAGRLDAQGRPTPLIAETGGLNAMIVDSSALTEQVVTDVVASAFDSAGQRCSALRILCVQEDVAERTLTMLKGAMAECRMANPEHLSTDIGPVIDAEAQAGIEHHIQTMRTKGRTVYQAAHENEADSQESSQGTFVKPTLIELESFDELKKEIFGPVLHVVRFNRNELNKLLEQINASGYGLTLGVHTRIDETIAQVTAKAKVGNLYVNRNMVGAVVGVQPFGGEGLSGTGPKAGGPLYLYRLLSQRPVNAASQTLERQDEEYQLDANVRVALRSPFNKLAEWATAQHNEALSKLTQEYSLLAQGGTIRLLPGPTGERNTYTLLPRGEVLCLADNEQDTLVQLSAVLSVGCQAIWEKDELHQQLLRQLPDEVRHSIRLINDWQNEETEMEAVIYHGDCDQLRHVCGIIAQRQGPIVSVQGFARGETNLLLERLLHERSLSINTAAAGGNASLMTIG</sequence>
<comment type="function">
    <text evidence="18">Oxidizes proline to glutamate for use as a carbon and nitrogen source.</text>
</comment>
<dbReference type="InterPro" id="IPR024090">
    <property type="entry name" value="PRODH_PutA_dom_I"/>
</dbReference>
<dbReference type="Gene3D" id="3.20.20.220">
    <property type="match status" value="1"/>
</dbReference>
<dbReference type="Gene3D" id="3.40.605.10">
    <property type="entry name" value="Aldehyde Dehydrogenase, Chain A, domain 1"/>
    <property type="match status" value="1"/>
</dbReference>
<evidence type="ECO:0000256" key="3">
    <source>
        <dbReference type="ARBA" id="ARBA00004786"/>
    </source>
</evidence>
<dbReference type="SUPFAM" id="SSF53720">
    <property type="entry name" value="ALDH-like"/>
    <property type="match status" value="1"/>
</dbReference>
<reference evidence="27" key="1">
    <citation type="submission" date="2013-07" db="EMBL/GenBank/DDBJ databases">
        <title>Sub-species coevolution in mutualistic symbiosis.</title>
        <authorList>
            <person name="Murfin K."/>
            <person name="Klassen J."/>
            <person name="Lee M."/>
            <person name="Forst S."/>
            <person name="Stock P."/>
            <person name="Goodrich-Blair H."/>
        </authorList>
    </citation>
    <scope>NUCLEOTIDE SEQUENCE [LARGE SCALE GENOMIC DNA]</scope>
    <source>
        <strain evidence="27">Oregonense</strain>
    </source>
</reference>
<dbReference type="EC" id="1.5.5.2" evidence="18"/>
<keyword evidence="11 18" id="KW-0238">DNA-binding</keyword>
<feature type="domain" description="PutA RHH" evidence="26">
    <location>
        <begin position="11"/>
        <end position="43"/>
    </location>
</feature>
<dbReference type="EMBL" id="CBSX010000184">
    <property type="protein sequence ID" value="CDH07311.1"/>
    <property type="molecule type" value="Genomic_DNA"/>
</dbReference>
<dbReference type="FunFam" id="3.40.605.10:FF:000017">
    <property type="entry name" value="Bifunctional protein PutA"/>
    <property type="match status" value="1"/>
</dbReference>
<evidence type="ECO:0000259" key="25">
    <source>
        <dbReference type="Pfam" id="PF18327"/>
    </source>
</evidence>
<keyword evidence="10 18" id="KW-0642">Proline metabolism</keyword>
<evidence type="ECO:0000256" key="7">
    <source>
        <dbReference type="ARBA" id="ARBA00023002"/>
    </source>
</evidence>
<dbReference type="GO" id="GO:0003842">
    <property type="term" value="F:L-glutamate gamma-semialdehyde dehydrogenase activity"/>
    <property type="evidence" value="ECO:0007669"/>
    <property type="project" value="UniProtKB-UniRule"/>
</dbReference>
<evidence type="ECO:0000256" key="14">
    <source>
        <dbReference type="ARBA" id="ARBA00048142"/>
    </source>
</evidence>
<dbReference type="CDD" id="cd07125">
    <property type="entry name" value="ALDH_PutA-P5CDH"/>
    <property type="match status" value="1"/>
</dbReference>
<dbReference type="Gene3D" id="3.40.309.10">
    <property type="entry name" value="Aldehyde Dehydrogenase, Chain A, domain 2"/>
    <property type="match status" value="1"/>
</dbReference>
<dbReference type="SUPFAM" id="SSF47598">
    <property type="entry name" value="Ribbon-helix-helix"/>
    <property type="match status" value="1"/>
</dbReference>
<dbReference type="InterPro" id="IPR024089">
    <property type="entry name" value="PRODH_PutA_dom_I/II"/>
</dbReference>
<comment type="pathway">
    <text evidence="2 18">Amino-acid degradation; L-proline degradation into L-glutamate; L-glutamate from L-proline: step 1/2.</text>
</comment>
<feature type="active site" evidence="19">
    <location>
        <position position="921"/>
    </location>
</feature>
<comment type="similarity">
    <text evidence="17 18">In the C-terminal section; belongs to the aldehyde dehydrogenase family.</text>
</comment>
<dbReference type="UniPathway" id="UPA00261">
    <property type="reaction ID" value="UER00373"/>
</dbReference>
<dbReference type="InterPro" id="IPR016163">
    <property type="entry name" value="Ald_DH_C"/>
</dbReference>
<dbReference type="InterPro" id="IPR048798">
    <property type="entry name" value="PutA_RHH"/>
</dbReference>
<evidence type="ECO:0000256" key="9">
    <source>
        <dbReference type="ARBA" id="ARBA00023027"/>
    </source>
</evidence>
<dbReference type="RefSeq" id="WP_038259110.1">
    <property type="nucleotide sequence ID" value="NZ_CAWLUU010000231.1"/>
</dbReference>
<dbReference type="InterPro" id="IPR005933">
    <property type="entry name" value="PutA_C"/>
</dbReference>
<gene>
    <name evidence="27" type="primary">putA</name>
    <name evidence="27" type="ORF">XBO1_2640008</name>
</gene>
<dbReference type="FunFam" id="3.40.309.10:FF:000005">
    <property type="entry name" value="1-pyrroline-5-carboxylate dehydrogenase 1"/>
    <property type="match status" value="1"/>
</dbReference>
<evidence type="ECO:0000256" key="15">
    <source>
        <dbReference type="ARBA" id="ARBA00048779"/>
    </source>
</evidence>
<dbReference type="NCBIfam" id="NF008772">
    <property type="entry name" value="PRK11809.1"/>
    <property type="match status" value="1"/>
</dbReference>
<dbReference type="InterPro" id="IPR041349">
    <property type="entry name" value="PRODH"/>
</dbReference>
<evidence type="ECO:0000256" key="21">
    <source>
        <dbReference type="RuleBase" id="RU003345"/>
    </source>
</evidence>
<keyword evidence="9 18" id="KW-0520">NAD</keyword>
<dbReference type="Pfam" id="PF01619">
    <property type="entry name" value="Pro_dh"/>
    <property type="match status" value="1"/>
</dbReference>
<keyword evidence="5 18" id="KW-0285">Flavoprotein</keyword>
<dbReference type="InterPro" id="IPR015590">
    <property type="entry name" value="Aldehyde_DH_dom"/>
</dbReference>
<dbReference type="PIRSF" id="PIRSF000197">
    <property type="entry name" value="Bifunct_PutA"/>
    <property type="match status" value="1"/>
</dbReference>
<feature type="active site" evidence="19 20">
    <location>
        <position position="887"/>
    </location>
</feature>
<accession>A0A077PCB7</accession>
<evidence type="ECO:0000256" key="2">
    <source>
        <dbReference type="ARBA" id="ARBA00004739"/>
    </source>
</evidence>
<dbReference type="SUPFAM" id="SSF51730">
    <property type="entry name" value="FAD-linked oxidoreductase"/>
    <property type="match status" value="1"/>
</dbReference>
<keyword evidence="12 18" id="KW-0804">Transcription</keyword>
<evidence type="ECO:0000256" key="1">
    <source>
        <dbReference type="ARBA" id="ARBA00001974"/>
    </source>
</evidence>
<dbReference type="PANTHER" id="PTHR42862:SF1">
    <property type="entry name" value="DELTA-1-PYRROLINE-5-CARBOXYLATE DEHYDROGENASE 2, ISOFORM A-RELATED"/>
    <property type="match status" value="1"/>
</dbReference>
<evidence type="ECO:0000256" key="4">
    <source>
        <dbReference type="ARBA" id="ARBA00022491"/>
    </source>
</evidence>
<evidence type="ECO:0000313" key="27">
    <source>
        <dbReference type="EMBL" id="CDH07311.1"/>
    </source>
</evidence>
<evidence type="ECO:0000256" key="17">
    <source>
        <dbReference type="ARBA" id="ARBA00060911"/>
    </source>
</evidence>
<dbReference type="GO" id="GO:0043565">
    <property type="term" value="F:sequence-specific DNA binding"/>
    <property type="evidence" value="ECO:0007669"/>
    <property type="project" value="UniProtKB-ARBA"/>
</dbReference>
<dbReference type="InterPro" id="IPR010985">
    <property type="entry name" value="Ribbon_hlx_hlx"/>
</dbReference>
<feature type="domain" description="Proline dehydrogenase PutA" evidence="24">
    <location>
        <begin position="148"/>
        <end position="259"/>
    </location>
</feature>
<dbReference type="Gene3D" id="1.20.5.550">
    <property type="entry name" value="Single Helix bin"/>
    <property type="match status" value="1"/>
</dbReference>
<dbReference type="InterPro" id="IPR024082">
    <property type="entry name" value="PRODH_PutA_dom_II"/>
</dbReference>
<dbReference type="EC" id="1.2.1.88" evidence="18"/>
<dbReference type="InterPro" id="IPR029510">
    <property type="entry name" value="Ald_DH_CS_GLU"/>
</dbReference>
<dbReference type="GO" id="GO:0010133">
    <property type="term" value="P:L-proline catabolic process to L-glutamate"/>
    <property type="evidence" value="ECO:0007669"/>
    <property type="project" value="UniProtKB-UniRule"/>
</dbReference>
<dbReference type="Gene3D" id="1.20.5.460">
    <property type="entry name" value="Single helix bin"/>
    <property type="match status" value="1"/>
</dbReference>
<dbReference type="PANTHER" id="PTHR42862">
    <property type="entry name" value="DELTA-1-PYRROLINE-5-CARBOXYLATE DEHYDROGENASE 1, ISOFORM A-RELATED"/>
    <property type="match status" value="1"/>
</dbReference>
<dbReference type="HOGENOM" id="CLU_005682_1_0_6"/>
<dbReference type="PROSITE" id="PS00070">
    <property type="entry name" value="ALDEHYDE_DEHYDR_CYS"/>
    <property type="match status" value="1"/>
</dbReference>
<dbReference type="NCBIfam" id="TIGR01238">
    <property type="entry name" value="D1pyr5carbox3"/>
    <property type="match status" value="1"/>
</dbReference>
<feature type="domain" description="Proline utilization A proline dehydrogenase N-terminal" evidence="25">
    <location>
        <begin position="89"/>
        <end position="136"/>
    </location>
</feature>
<dbReference type="Pfam" id="PF00171">
    <property type="entry name" value="Aldedh"/>
    <property type="match status" value="1"/>
</dbReference>
<dbReference type="Pfam" id="PF21775">
    <property type="entry name" value="PutA_1st"/>
    <property type="match status" value="1"/>
</dbReference>
<evidence type="ECO:0000256" key="19">
    <source>
        <dbReference type="PIRSR" id="PIRSR000197-1"/>
    </source>
</evidence>
<evidence type="ECO:0000256" key="20">
    <source>
        <dbReference type="PROSITE-ProRule" id="PRU10007"/>
    </source>
</evidence>
<keyword evidence="4 18" id="KW-0678">Repressor</keyword>
<evidence type="ECO:0000259" key="23">
    <source>
        <dbReference type="Pfam" id="PF01619"/>
    </source>
</evidence>
<dbReference type="InterPro" id="IPR013321">
    <property type="entry name" value="Arc_rbn_hlx_hlx"/>
</dbReference>
<dbReference type="FunFam" id="3.20.20.220:FF:000004">
    <property type="entry name" value="Bifunctional protein PutA"/>
    <property type="match status" value="1"/>
</dbReference>
<dbReference type="InterPro" id="IPR016161">
    <property type="entry name" value="Ald_DH/histidinol_DH"/>
</dbReference>
<dbReference type="Pfam" id="PF18327">
    <property type="entry name" value="PRODH"/>
    <property type="match status" value="1"/>
</dbReference>
<evidence type="ECO:0000259" key="24">
    <source>
        <dbReference type="Pfam" id="PF14850"/>
    </source>
</evidence>
<evidence type="ECO:0000256" key="5">
    <source>
        <dbReference type="ARBA" id="ARBA00022630"/>
    </source>
</evidence>
<dbReference type="Proteomes" id="UP000028483">
    <property type="component" value="Unassembled WGS sequence"/>
</dbReference>
<dbReference type="NCBIfam" id="NF008869">
    <property type="entry name" value="PRK11904.1"/>
    <property type="match status" value="1"/>
</dbReference>
<feature type="domain" description="Proline dehydrogenase" evidence="23">
    <location>
        <begin position="268"/>
        <end position="569"/>
    </location>
</feature>
<evidence type="ECO:0000259" key="26">
    <source>
        <dbReference type="Pfam" id="PF21775"/>
    </source>
</evidence>
<organism evidence="27">
    <name type="scientific">Xenorhabdus bovienii str. oregonense</name>
    <dbReference type="NCBI Taxonomy" id="1398202"/>
    <lineage>
        <taxon>Bacteria</taxon>
        <taxon>Pseudomonadati</taxon>
        <taxon>Pseudomonadota</taxon>
        <taxon>Gammaproteobacteria</taxon>
        <taxon>Enterobacterales</taxon>
        <taxon>Morganellaceae</taxon>
        <taxon>Xenorhabdus</taxon>
    </lineage>
</organism>
<dbReference type="GO" id="GO:0003700">
    <property type="term" value="F:DNA-binding transcription factor activity"/>
    <property type="evidence" value="ECO:0007669"/>
    <property type="project" value="InterPro"/>
</dbReference>
<evidence type="ECO:0000259" key="22">
    <source>
        <dbReference type="Pfam" id="PF00171"/>
    </source>
</evidence>
<evidence type="ECO:0000256" key="12">
    <source>
        <dbReference type="ARBA" id="ARBA00023163"/>
    </source>
</evidence>
<protein>
    <recommendedName>
        <fullName evidence="18">Bifunctional protein PutA</fullName>
    </recommendedName>
    <domain>
        <recommendedName>
            <fullName evidence="18">Proline dehydrogenase</fullName>
            <ecNumber evidence="18">1.5.5.2</ecNumber>
        </recommendedName>
        <alternativeName>
            <fullName evidence="18">Proline oxidase</fullName>
        </alternativeName>
    </domain>
    <domain>
        <recommendedName>
            <fullName evidence="18">Delta-1-pyrroline-5-carboxylate dehydrogenase</fullName>
            <shortName evidence="18">P5C dehydrogenase</shortName>
            <ecNumber evidence="18">1.2.1.88</ecNumber>
        </recommendedName>
        <alternativeName>
            <fullName evidence="18">L-glutamate gamma-semialdehyde dehydrogenase</fullName>
        </alternativeName>
    </domain>
</protein>
<comment type="pathway">
    <text evidence="3 18">Amino-acid degradation; L-proline degradation into L-glutamate; L-glutamate from L-proline: step 2/2.</text>
</comment>
<evidence type="ECO:0000256" key="11">
    <source>
        <dbReference type="ARBA" id="ARBA00023125"/>
    </source>
</evidence>
<dbReference type="InterPro" id="IPR050485">
    <property type="entry name" value="Proline_metab_enzyme"/>
</dbReference>
<comment type="catalytic activity">
    <reaction evidence="15 18">
        <text>L-proline + a quinone = (S)-1-pyrroline-5-carboxylate + a quinol + H(+)</text>
        <dbReference type="Rhea" id="RHEA:23784"/>
        <dbReference type="ChEBI" id="CHEBI:15378"/>
        <dbReference type="ChEBI" id="CHEBI:17388"/>
        <dbReference type="ChEBI" id="CHEBI:24646"/>
        <dbReference type="ChEBI" id="CHEBI:60039"/>
        <dbReference type="ChEBI" id="CHEBI:132124"/>
        <dbReference type="EC" id="1.5.5.2"/>
    </reaction>
</comment>
<dbReference type="InterPro" id="IPR002872">
    <property type="entry name" value="Proline_DH_dom"/>
</dbReference>
<evidence type="ECO:0000256" key="18">
    <source>
        <dbReference type="PIRNR" id="PIRNR000197"/>
    </source>
</evidence>
<keyword evidence="7 18" id="KW-0560">Oxidoreductase</keyword>
<comment type="caution">
    <text evidence="27">The sequence shown here is derived from an EMBL/GenBank/DDBJ whole genome shotgun (WGS) entry which is preliminary data.</text>
</comment>
<dbReference type="GO" id="GO:0004657">
    <property type="term" value="F:proline dehydrogenase activity"/>
    <property type="evidence" value="ECO:0007669"/>
    <property type="project" value="UniProtKB-UniRule"/>
</dbReference>
<evidence type="ECO:0000256" key="16">
    <source>
        <dbReference type="ARBA" id="ARBA00060889"/>
    </source>
</evidence>
<comment type="cofactor">
    <cofactor evidence="1 18">
        <name>FAD</name>
        <dbReference type="ChEBI" id="CHEBI:57692"/>
    </cofactor>
</comment>
<keyword evidence="13" id="KW-0511">Multifunctional enzyme</keyword>
<keyword evidence="8 18" id="KW-0805">Transcription regulation</keyword>
<dbReference type="Pfam" id="PF14850">
    <property type="entry name" value="Pro_dh-DNA_bdg"/>
    <property type="match status" value="1"/>
</dbReference>
<comment type="similarity">
    <text evidence="21">Belongs to the aldehyde dehydrogenase family.</text>
</comment>
<proteinExistence type="inferred from homology"/>
<dbReference type="GO" id="GO:0009898">
    <property type="term" value="C:cytoplasmic side of plasma membrane"/>
    <property type="evidence" value="ECO:0007669"/>
    <property type="project" value="TreeGrafter"/>
</dbReference>
<dbReference type="CDD" id="cd22233">
    <property type="entry name" value="RHH_CopAso-like"/>
    <property type="match status" value="1"/>
</dbReference>
<dbReference type="InterPro" id="IPR029041">
    <property type="entry name" value="FAD-linked_oxidoreductase-like"/>
</dbReference>
<evidence type="ECO:0000256" key="8">
    <source>
        <dbReference type="ARBA" id="ARBA00023015"/>
    </source>
</evidence>
<dbReference type="FunFam" id="1.20.5.460:FF:000001">
    <property type="entry name" value="Bifunctional protein PutA"/>
    <property type="match status" value="1"/>
</dbReference>